<dbReference type="RefSeq" id="WP_110987306.1">
    <property type="nucleotide sequence ID" value="NZ_CAWNWM010000011.1"/>
</dbReference>
<comment type="caution">
    <text evidence="1">The sequence shown here is derived from an EMBL/GenBank/DDBJ whole genome shotgun (WGS) entry which is preliminary data.</text>
</comment>
<dbReference type="AlphaFoldDB" id="A0A2W1JFX4"/>
<name>A0A2W1JFX4_9CYAN</name>
<organism evidence="1 2">
    <name type="scientific">Acaryochloris thomasi RCC1774</name>
    <dbReference type="NCBI Taxonomy" id="1764569"/>
    <lineage>
        <taxon>Bacteria</taxon>
        <taxon>Bacillati</taxon>
        <taxon>Cyanobacteriota</taxon>
        <taxon>Cyanophyceae</taxon>
        <taxon>Acaryochloridales</taxon>
        <taxon>Acaryochloridaceae</taxon>
        <taxon>Acaryochloris</taxon>
        <taxon>Acaryochloris thomasi</taxon>
    </lineage>
</organism>
<gene>
    <name evidence="1" type="ORF">C1752_03923</name>
</gene>
<proteinExistence type="predicted"/>
<reference evidence="1 2" key="1">
    <citation type="journal article" date="2018" name="Sci. Rep.">
        <title>A novel species of the marine cyanobacterium Acaryochloris with a unique pigment content and lifestyle.</title>
        <authorList>
            <person name="Partensky F."/>
            <person name="Six C."/>
            <person name="Ratin M."/>
            <person name="Garczarek L."/>
            <person name="Vaulot D."/>
            <person name="Probert I."/>
            <person name="Calteau A."/>
            <person name="Gourvil P."/>
            <person name="Marie D."/>
            <person name="Grebert T."/>
            <person name="Bouchier C."/>
            <person name="Le Panse S."/>
            <person name="Gachenot M."/>
            <person name="Rodriguez F."/>
            <person name="Garrido J.L."/>
        </authorList>
    </citation>
    <scope>NUCLEOTIDE SEQUENCE [LARGE SCALE GENOMIC DNA]</scope>
    <source>
        <strain evidence="1 2">RCC1774</strain>
    </source>
</reference>
<dbReference type="Proteomes" id="UP000248857">
    <property type="component" value="Unassembled WGS sequence"/>
</dbReference>
<protein>
    <submittedName>
        <fullName evidence="1">Uncharacterized protein</fullName>
    </submittedName>
</protein>
<dbReference type="OrthoDB" id="573787at2"/>
<evidence type="ECO:0000313" key="2">
    <source>
        <dbReference type="Proteomes" id="UP000248857"/>
    </source>
</evidence>
<evidence type="ECO:0000313" key="1">
    <source>
        <dbReference type="EMBL" id="PZD72336.1"/>
    </source>
</evidence>
<accession>A0A2W1JFX4</accession>
<dbReference type="EMBL" id="PQWO01000011">
    <property type="protein sequence ID" value="PZD72336.1"/>
    <property type="molecule type" value="Genomic_DNA"/>
</dbReference>
<sequence length="88" mass="10033">MNCRIGLTETEIDNLISVLYLQTAIDDQNALALLDRLTQALDQCIAESKGRSYQPSAKFLEFRQQLNRQLYAQMRSRSFHDGSPLDPS</sequence>
<keyword evidence="2" id="KW-1185">Reference proteome</keyword>